<reference evidence="2" key="1">
    <citation type="journal article" date="2014" name="Front. Microbiol.">
        <title>High frequency of phylogenetically diverse reductive dehalogenase-homologous genes in deep subseafloor sedimentary metagenomes.</title>
        <authorList>
            <person name="Kawai M."/>
            <person name="Futagami T."/>
            <person name="Toyoda A."/>
            <person name="Takaki Y."/>
            <person name="Nishi S."/>
            <person name="Hori S."/>
            <person name="Arai W."/>
            <person name="Tsubouchi T."/>
            <person name="Morono Y."/>
            <person name="Uchiyama I."/>
            <person name="Ito T."/>
            <person name="Fujiyama A."/>
            <person name="Inagaki F."/>
            <person name="Takami H."/>
        </authorList>
    </citation>
    <scope>NUCLEOTIDE SEQUENCE</scope>
    <source>
        <strain evidence="2">Expedition CK06-06</strain>
    </source>
</reference>
<evidence type="ECO:0000259" key="1">
    <source>
        <dbReference type="Pfam" id="PF02550"/>
    </source>
</evidence>
<comment type="caution">
    <text evidence="2">The sequence shown here is derived from an EMBL/GenBank/DDBJ whole genome shotgun (WGS) entry which is preliminary data.</text>
</comment>
<protein>
    <recommendedName>
        <fullName evidence="1">Acetyl-CoA hydrolase/transferase N-terminal domain-containing protein</fullName>
    </recommendedName>
</protein>
<dbReference type="Gene3D" id="3.40.1080.10">
    <property type="entry name" value="Glutaconate Coenzyme A-transferase"/>
    <property type="match status" value="1"/>
</dbReference>
<dbReference type="AlphaFoldDB" id="X1C8I0"/>
<dbReference type="GO" id="GO:0008775">
    <property type="term" value="F:acetate CoA-transferase activity"/>
    <property type="evidence" value="ECO:0007669"/>
    <property type="project" value="InterPro"/>
</dbReference>
<dbReference type="PANTHER" id="PTHR21432:SF20">
    <property type="entry name" value="ACETYL-COA HYDROLASE"/>
    <property type="match status" value="1"/>
</dbReference>
<feature type="domain" description="Acetyl-CoA hydrolase/transferase N-terminal" evidence="1">
    <location>
        <begin position="27"/>
        <end position="116"/>
    </location>
</feature>
<dbReference type="GO" id="GO:0006083">
    <property type="term" value="P:acetate metabolic process"/>
    <property type="evidence" value="ECO:0007669"/>
    <property type="project" value="InterPro"/>
</dbReference>
<organism evidence="2">
    <name type="scientific">marine sediment metagenome</name>
    <dbReference type="NCBI Taxonomy" id="412755"/>
    <lineage>
        <taxon>unclassified sequences</taxon>
        <taxon>metagenomes</taxon>
        <taxon>ecological metagenomes</taxon>
    </lineage>
</organism>
<name>X1C8I0_9ZZZZ</name>
<dbReference type="InterPro" id="IPR046433">
    <property type="entry name" value="ActCoA_hydro"/>
</dbReference>
<dbReference type="InterPro" id="IPR037171">
    <property type="entry name" value="NagB/RpiA_transferase-like"/>
</dbReference>
<evidence type="ECO:0000313" key="2">
    <source>
        <dbReference type="EMBL" id="GAG80716.1"/>
    </source>
</evidence>
<feature type="non-terminal residue" evidence="2">
    <location>
        <position position="130"/>
    </location>
</feature>
<dbReference type="EMBL" id="BART01017689">
    <property type="protein sequence ID" value="GAG80716.1"/>
    <property type="molecule type" value="Genomic_DNA"/>
</dbReference>
<dbReference type="SUPFAM" id="SSF100950">
    <property type="entry name" value="NagB/RpiA/CoA transferase-like"/>
    <property type="match status" value="1"/>
</dbReference>
<dbReference type="Pfam" id="PF02550">
    <property type="entry name" value="AcetylCoA_hydro"/>
    <property type="match status" value="1"/>
</dbReference>
<sequence length="130" mass="15039">MKNSKLLDETWKSKWKDKELSAEDAIRKIITGNRVFIDSGCSEPQLLISELIKQSEKLIDTEILHFLPIGSEKYYKDKVEDLFRHNALFIGRTLREEVNKGQADYTPIFASEIPALFYLVETYRCSSCTS</sequence>
<dbReference type="InterPro" id="IPR003702">
    <property type="entry name" value="ActCoA_hydro_N"/>
</dbReference>
<proteinExistence type="predicted"/>
<gene>
    <name evidence="2" type="ORF">S01H4_33582</name>
</gene>
<accession>X1C8I0</accession>
<dbReference type="PANTHER" id="PTHR21432">
    <property type="entry name" value="ACETYL-COA HYDROLASE-RELATED"/>
    <property type="match status" value="1"/>
</dbReference>